<dbReference type="InterPro" id="IPR003016">
    <property type="entry name" value="2-oxoA_DH_lipoyl-BS"/>
</dbReference>
<dbReference type="EMBL" id="BDJK01000006">
    <property type="protein sequence ID" value="GAV21930.1"/>
    <property type="molecule type" value="Genomic_DNA"/>
</dbReference>
<dbReference type="STRING" id="870242.cpu_04400"/>
<dbReference type="Pfam" id="PF12804">
    <property type="entry name" value="NTP_transf_3"/>
    <property type="match status" value="1"/>
</dbReference>
<dbReference type="OrthoDB" id="9815497at2"/>
<evidence type="ECO:0000259" key="1">
    <source>
        <dbReference type="Pfam" id="PF12804"/>
    </source>
</evidence>
<dbReference type="CDD" id="cd04182">
    <property type="entry name" value="GT_2_like_f"/>
    <property type="match status" value="1"/>
</dbReference>
<dbReference type="NCBIfam" id="TIGR03309">
    <property type="entry name" value="matur_yqeB"/>
    <property type="match status" value="1"/>
</dbReference>
<proteinExistence type="predicted"/>
<accession>A0A1L8CSM7</accession>
<dbReference type="InterPro" id="IPR017695">
    <property type="entry name" value="Se-dep_Mo_hydrolase_YqeB"/>
</dbReference>
<sequence>MGRNKLSLPLLGKTVLEQTVTLYQQTFPEILVITPLLIAPSSVQEGMGGTLREAARLIPPSWQGVVVALGDMPFIAPTTLKTFFAAIEKAPEEVWALSFQGRRGHPVYLPRRYFSLFSRLFGDVGLRQLLPELTPKTIDTEDYGVVFDLDKPEDYEPYGKLILVKGAGDIASGIIWRLYQAGFKVVATELLKPTTIRRPVAFAQAVFTGEHTVEGVLAKKATLLEVPNLLVNGIVPVVPDEEGVAVKGLKPWAVVDARLAKRNLGTTKDEAKIVIGVGPGFTAPDDVHAVIETKRGHFLGRAIYQGTAEPNTGVPGEIGGHTVRRVIYASASGRVHWYCDFGQRVNAGMVLGEVAGEKIIAQISGVVRGLIHPEVDVRAGMKIGDIDPRGIPEYATTISEKALAVAGGVLEALLKLDSSSL</sequence>
<evidence type="ECO:0000313" key="3">
    <source>
        <dbReference type="Proteomes" id="UP000187485"/>
    </source>
</evidence>
<gene>
    <name evidence="2" type="ORF">cpu_04400</name>
</gene>
<dbReference type="SUPFAM" id="SSF53448">
    <property type="entry name" value="Nucleotide-diphospho-sugar transferases"/>
    <property type="match status" value="1"/>
</dbReference>
<name>A0A1L8CSM7_9THEO</name>
<dbReference type="PANTHER" id="PTHR43777">
    <property type="entry name" value="MOLYBDENUM COFACTOR CYTIDYLYLTRANSFERASE"/>
    <property type="match status" value="1"/>
</dbReference>
<dbReference type="Proteomes" id="UP000187485">
    <property type="component" value="Unassembled WGS sequence"/>
</dbReference>
<dbReference type="InterPro" id="IPR025877">
    <property type="entry name" value="MobA-like_NTP_Trfase"/>
</dbReference>
<dbReference type="PROSITE" id="PS00189">
    <property type="entry name" value="LIPOYL"/>
    <property type="match status" value="1"/>
</dbReference>
<dbReference type="PANTHER" id="PTHR43777:SF1">
    <property type="entry name" value="MOLYBDENUM COFACTOR CYTIDYLYLTRANSFERASE"/>
    <property type="match status" value="1"/>
</dbReference>
<dbReference type="InterPro" id="IPR029044">
    <property type="entry name" value="Nucleotide-diphossugar_trans"/>
</dbReference>
<dbReference type="GO" id="GO:0016779">
    <property type="term" value="F:nucleotidyltransferase activity"/>
    <property type="evidence" value="ECO:0007669"/>
    <property type="project" value="UniProtKB-ARBA"/>
</dbReference>
<dbReference type="Gene3D" id="3.90.550.10">
    <property type="entry name" value="Spore Coat Polysaccharide Biosynthesis Protein SpsA, Chain A"/>
    <property type="match status" value="1"/>
</dbReference>
<evidence type="ECO:0000313" key="2">
    <source>
        <dbReference type="EMBL" id="GAV21930.1"/>
    </source>
</evidence>
<keyword evidence="3" id="KW-1185">Reference proteome</keyword>
<dbReference type="AlphaFoldDB" id="A0A1L8CSM7"/>
<protein>
    <recommendedName>
        <fullName evidence="1">MobA-like NTP transferase domain-containing protein</fullName>
    </recommendedName>
</protein>
<reference evidence="3" key="1">
    <citation type="submission" date="2016-12" db="EMBL/GenBank/DDBJ databases">
        <title>Draft Genome Sequences od Carboxydothermus pertinax and islandicus, Hydrogenogenic Carboxydotrophic Bacteria.</title>
        <authorList>
            <person name="Fukuyama Y."/>
            <person name="Ohmae K."/>
            <person name="Yoneda Y."/>
            <person name="Yoshida T."/>
            <person name="Sako Y."/>
        </authorList>
    </citation>
    <scope>NUCLEOTIDE SEQUENCE [LARGE SCALE GENOMIC DNA]</scope>
    <source>
        <strain evidence="3">Ug1</strain>
    </source>
</reference>
<feature type="domain" description="MobA-like NTP transferase" evidence="1">
    <location>
        <begin position="1"/>
        <end position="133"/>
    </location>
</feature>
<comment type="caution">
    <text evidence="2">The sequence shown here is derived from an EMBL/GenBank/DDBJ whole genome shotgun (WGS) entry which is preliminary data.</text>
</comment>
<organism evidence="2 3">
    <name type="scientific">Carboxydothermus pertinax</name>
    <dbReference type="NCBI Taxonomy" id="870242"/>
    <lineage>
        <taxon>Bacteria</taxon>
        <taxon>Bacillati</taxon>
        <taxon>Bacillota</taxon>
        <taxon>Clostridia</taxon>
        <taxon>Thermoanaerobacterales</taxon>
        <taxon>Thermoanaerobacteraceae</taxon>
        <taxon>Carboxydothermus</taxon>
    </lineage>
</organism>